<feature type="region of interest" description="Disordered" evidence="1">
    <location>
        <begin position="257"/>
        <end position="302"/>
    </location>
</feature>
<feature type="compositionally biased region" description="Polar residues" evidence="1">
    <location>
        <begin position="291"/>
        <end position="301"/>
    </location>
</feature>
<dbReference type="Pfam" id="PF14111">
    <property type="entry name" value="DUF4283"/>
    <property type="match status" value="1"/>
</dbReference>
<dbReference type="InterPro" id="IPR005135">
    <property type="entry name" value="Endo/exonuclease/phosphatase"/>
</dbReference>
<evidence type="ECO:0000256" key="1">
    <source>
        <dbReference type="SAM" id="MobiDB-lite"/>
    </source>
</evidence>
<feature type="non-terminal residue" evidence="4">
    <location>
        <position position="567"/>
    </location>
</feature>
<evidence type="ECO:0000259" key="3">
    <source>
        <dbReference type="Pfam" id="PF14111"/>
    </source>
</evidence>
<feature type="compositionally biased region" description="Basic and acidic residues" evidence="1">
    <location>
        <begin position="280"/>
        <end position="290"/>
    </location>
</feature>
<dbReference type="Pfam" id="PF03372">
    <property type="entry name" value="Exo_endo_phos"/>
    <property type="match status" value="1"/>
</dbReference>
<dbReference type="SUPFAM" id="SSF56219">
    <property type="entry name" value="DNase I-like"/>
    <property type="match status" value="1"/>
</dbReference>
<organism evidence="4 5">
    <name type="scientific">Cephalotus follicularis</name>
    <name type="common">Albany pitcher plant</name>
    <dbReference type="NCBI Taxonomy" id="3775"/>
    <lineage>
        <taxon>Eukaryota</taxon>
        <taxon>Viridiplantae</taxon>
        <taxon>Streptophyta</taxon>
        <taxon>Embryophyta</taxon>
        <taxon>Tracheophyta</taxon>
        <taxon>Spermatophyta</taxon>
        <taxon>Magnoliopsida</taxon>
        <taxon>eudicotyledons</taxon>
        <taxon>Gunneridae</taxon>
        <taxon>Pentapetalae</taxon>
        <taxon>rosids</taxon>
        <taxon>fabids</taxon>
        <taxon>Oxalidales</taxon>
        <taxon>Cephalotaceae</taxon>
        <taxon>Cephalotus</taxon>
    </lineage>
</organism>
<dbReference type="InterPro" id="IPR040256">
    <property type="entry name" value="At4g02000-like"/>
</dbReference>
<protein>
    <submittedName>
        <fullName evidence="4">Exo_endo_phos domain-containing protein/DUF4283 domain-containing protein</fullName>
    </submittedName>
</protein>
<dbReference type="GO" id="GO:0003824">
    <property type="term" value="F:catalytic activity"/>
    <property type="evidence" value="ECO:0007669"/>
    <property type="project" value="InterPro"/>
</dbReference>
<evidence type="ECO:0000259" key="2">
    <source>
        <dbReference type="Pfam" id="PF03372"/>
    </source>
</evidence>
<feature type="domain" description="DUF4283" evidence="3">
    <location>
        <begin position="27"/>
        <end position="107"/>
    </location>
</feature>
<dbReference type="EMBL" id="BDDD01011224">
    <property type="protein sequence ID" value="GAV92755.1"/>
    <property type="molecule type" value="Genomic_DNA"/>
</dbReference>
<dbReference type="InParanoid" id="A0A1Q3DK38"/>
<name>A0A1Q3DK38_CEPFO</name>
<reference evidence="5" key="1">
    <citation type="submission" date="2016-04" db="EMBL/GenBank/DDBJ databases">
        <title>Cephalotus genome sequencing.</title>
        <authorList>
            <person name="Fukushima K."/>
            <person name="Hasebe M."/>
            <person name="Fang X."/>
        </authorList>
    </citation>
    <scope>NUCLEOTIDE SEQUENCE [LARGE SCALE GENOMIC DNA]</scope>
    <source>
        <strain evidence="5">cv. St1</strain>
    </source>
</reference>
<dbReference type="Proteomes" id="UP000187406">
    <property type="component" value="Unassembled WGS sequence"/>
</dbReference>
<evidence type="ECO:0000313" key="5">
    <source>
        <dbReference type="Proteomes" id="UP000187406"/>
    </source>
</evidence>
<dbReference type="InterPro" id="IPR036691">
    <property type="entry name" value="Endo/exonu/phosph_ase_sf"/>
</dbReference>
<evidence type="ECO:0000313" key="4">
    <source>
        <dbReference type="EMBL" id="GAV92755.1"/>
    </source>
</evidence>
<feature type="domain" description="Endonuclease/exonuclease/phosphatase" evidence="2">
    <location>
        <begin position="350"/>
        <end position="528"/>
    </location>
</feature>
<dbReference type="PANTHER" id="PTHR31286:SF165">
    <property type="entry name" value="DUF4283 DOMAIN-CONTAINING PROTEIN"/>
    <property type="match status" value="1"/>
</dbReference>
<dbReference type="PANTHER" id="PTHR31286">
    <property type="entry name" value="GLYCINE-RICH CELL WALL STRUCTURAL PROTEIN 1.8-LIKE"/>
    <property type="match status" value="1"/>
</dbReference>
<accession>A0A1Q3DK38</accession>
<dbReference type="InterPro" id="IPR025558">
    <property type="entry name" value="DUF4283"/>
</dbReference>
<keyword evidence="5" id="KW-1185">Reference proteome</keyword>
<feature type="non-terminal residue" evidence="4">
    <location>
        <position position="1"/>
    </location>
</feature>
<dbReference type="Gene3D" id="3.60.10.10">
    <property type="entry name" value="Endonuclease/exonuclease/phosphatase"/>
    <property type="match status" value="1"/>
</dbReference>
<gene>
    <name evidence="4" type="ORF">CFOL_v3_36133</name>
</gene>
<proteinExistence type="predicted"/>
<sequence length="567" mass="63718">LQFFEPVMVDGIPRAKPPPEVCSSGALEWEHTLVAFLVGKRLPANKVREVLLRKWGQVGSFSFHSVDNGVFLIKFENGHARDWIMDNGPWDIWGYHIALRKWTKGISLKLEECTSIPVWVKLTNVPIHLWSKLGLSYIASVLGRPLYMDAPTTNRKSLTFARVCIDMLASSTFPNAIHLDLDDGSSITVGVEYPWKPQACSLCKVFDHANKSCPRAARREWLPKPVVEACRQPEDAEGWITIKRKKTPVANDIRAEGNSLNGESVVHPQQAPQTPIKGGEIPHDAERNKEPSSASPDNNPLGSKIVLIDGGCNTMDNNRGKAICMETDSPVAGNIGGSGKKKKKKGLNAWNVRGLNYPSKHREVSHFILSNKLSLLALLETKLREPHANLVVNSIRKQWKFCSNHCASLSGRIVVMWDPAYIEFVPIFVNEQALHGTVTLPNQQNVFVSFVYGLCDTRDRKLLWDDLLFCANYFKKSPWLLIGDFNVSRFTHEHSNSCRITKAMQDFNNTVRTAELEDLKSTGLTYTWSNMRMGSATISKKFDRAMGNWEWFQSFGYAYAHTHASGI</sequence>
<comment type="caution">
    <text evidence="4">The sequence shown here is derived from an EMBL/GenBank/DDBJ whole genome shotgun (WGS) entry which is preliminary data.</text>
</comment>
<dbReference type="AlphaFoldDB" id="A0A1Q3DK38"/>
<dbReference type="OrthoDB" id="1939300at2759"/>